<dbReference type="GO" id="GO:0005576">
    <property type="term" value="C:extracellular region"/>
    <property type="evidence" value="ECO:0007669"/>
    <property type="project" value="UniProtKB-SubCell"/>
</dbReference>
<dbReference type="SMART" id="SM00710">
    <property type="entry name" value="PbH1"/>
    <property type="match status" value="8"/>
</dbReference>
<protein>
    <submittedName>
        <fullName evidence="5">ATP-dependent DNA helicase RepA</fullName>
    </submittedName>
</protein>
<keyword evidence="3" id="KW-0732">Signal</keyword>
<keyword evidence="4" id="KW-0812">Transmembrane</keyword>
<keyword evidence="5" id="KW-0067">ATP-binding</keyword>
<keyword evidence="5" id="KW-0547">Nucleotide-binding</keyword>
<evidence type="ECO:0000313" key="5">
    <source>
        <dbReference type="EMBL" id="AFU98949.2"/>
    </source>
</evidence>
<proteinExistence type="predicted"/>
<dbReference type="InterPro" id="IPR011050">
    <property type="entry name" value="Pectin_lyase_fold/virulence"/>
</dbReference>
<keyword evidence="4" id="KW-0472">Membrane</keyword>
<dbReference type="STRING" id="1117647.M5M_08810"/>
<evidence type="ECO:0000256" key="2">
    <source>
        <dbReference type="ARBA" id="ARBA00022525"/>
    </source>
</evidence>
<evidence type="ECO:0000313" key="6">
    <source>
        <dbReference type="Proteomes" id="UP000000466"/>
    </source>
</evidence>
<dbReference type="InterPro" id="IPR012334">
    <property type="entry name" value="Pectin_lyas_fold"/>
</dbReference>
<dbReference type="HOGENOM" id="CLU_533052_0_0_6"/>
<keyword evidence="4" id="KW-1133">Transmembrane helix</keyword>
<dbReference type="InterPro" id="IPR006626">
    <property type="entry name" value="PbH1"/>
</dbReference>
<dbReference type="SUPFAM" id="SSF51126">
    <property type="entry name" value="Pectin lyase-like"/>
    <property type="match status" value="1"/>
</dbReference>
<keyword evidence="5" id="KW-0378">Hydrolase</keyword>
<keyword evidence="6" id="KW-1185">Reference proteome</keyword>
<feature type="transmembrane region" description="Helical" evidence="4">
    <location>
        <begin position="29"/>
        <end position="51"/>
    </location>
</feature>
<accession>K4KIH2</accession>
<dbReference type="EMBL" id="CP003746">
    <property type="protein sequence ID" value="AFU98949.2"/>
    <property type="molecule type" value="Genomic_DNA"/>
</dbReference>
<sequence length="511" mass="56255">MDNRLQPLPLVLSSRFCCYLRREVRQVNLLIKNVIVLFVALCSFLAAEVAYSEQYYVSKAGSDSNDGLSPSSAWLTIQHAAQNLVAGDTVYVDEGVYSEPDPVPPSTQWWGIRPKNSGTSDSPIVFKAVEGKSVVIDNNMQAPCFTIYGVEYVEIRGFELRNCQFAGVWIQSGSVSRNYGISVVGNHIHTIDGPSGTNVGGIRADRVGKAYIANNLIHDIRVGGDMAKENGAGVHSYRMWEVTIENNEIYNAANGIYYKYPDDESRGNTIIRKNYFHDTILDAIQLSNNDTAPGHHVDNVISQNIVYNCGGFYDDDTYQSSVQANGLKIFNNTVVNSGGIEVRGTKNVEIYNNIFYGVSTNIQKGLDLAQSPAFRTIYSSVIFTNPTKRYGPSIKYTDHNLAYPLFSVQAGLYYSAEEEVFQNLSAWRSALALKPYRGMDMDVQSNAESSSIEGDPKFYNVVGGNFRLMPDSPARGAGKNGSDLGAYPNRNDKIGIPDELAPCPPMTNADC</sequence>
<gene>
    <name evidence="5" type="ordered locus">M5M_08810</name>
</gene>
<evidence type="ECO:0000256" key="4">
    <source>
        <dbReference type="SAM" id="Phobius"/>
    </source>
</evidence>
<dbReference type="GO" id="GO:0004386">
    <property type="term" value="F:helicase activity"/>
    <property type="evidence" value="ECO:0007669"/>
    <property type="project" value="UniProtKB-KW"/>
</dbReference>
<reference evidence="5 6" key="1">
    <citation type="journal article" date="2013" name="Genome Announc.">
        <title>Complete genome sequence of Simiduia agarivorans SA1(T), a marine bacterium able to degrade a variety of polysaccharides.</title>
        <authorList>
            <person name="Lin S.Y."/>
            <person name="Shieh W.Y."/>
            <person name="Chen J.S."/>
            <person name="Tang S.L."/>
        </authorList>
    </citation>
    <scope>NUCLEOTIDE SEQUENCE [LARGE SCALE GENOMIC DNA]</scope>
    <source>
        <strain evidence="6">DSM 21679 / JCM 13881 / BCRC 17597 / SA1</strain>
    </source>
</reference>
<dbReference type="PANTHER" id="PTHR40088">
    <property type="entry name" value="PECTATE LYASE (EUROFUNG)"/>
    <property type="match status" value="1"/>
</dbReference>
<keyword evidence="2" id="KW-0964">Secreted</keyword>
<dbReference type="eggNOG" id="COG3420">
    <property type="taxonomic scope" value="Bacteria"/>
</dbReference>
<dbReference type="AlphaFoldDB" id="K4KIH2"/>
<evidence type="ECO:0000256" key="1">
    <source>
        <dbReference type="ARBA" id="ARBA00004613"/>
    </source>
</evidence>
<dbReference type="InterPro" id="IPR052052">
    <property type="entry name" value="Polysaccharide_Lyase_9"/>
</dbReference>
<organism evidence="5 6">
    <name type="scientific">Simiduia agarivorans (strain DSM 21679 / JCM 13881 / BCRC 17597 / SA1)</name>
    <dbReference type="NCBI Taxonomy" id="1117647"/>
    <lineage>
        <taxon>Bacteria</taxon>
        <taxon>Pseudomonadati</taxon>
        <taxon>Pseudomonadota</taxon>
        <taxon>Gammaproteobacteria</taxon>
        <taxon>Cellvibrionales</taxon>
        <taxon>Cellvibrionaceae</taxon>
        <taxon>Simiduia</taxon>
    </lineage>
</organism>
<keyword evidence="5" id="KW-0347">Helicase</keyword>
<dbReference type="PANTHER" id="PTHR40088:SF2">
    <property type="entry name" value="SECRETED SUGAR HYDROLASE"/>
    <property type="match status" value="1"/>
</dbReference>
<evidence type="ECO:0000256" key="3">
    <source>
        <dbReference type="ARBA" id="ARBA00022729"/>
    </source>
</evidence>
<dbReference type="Proteomes" id="UP000000466">
    <property type="component" value="Chromosome"/>
</dbReference>
<name>K4KIH2_SIMAS</name>
<dbReference type="Gene3D" id="2.160.20.10">
    <property type="entry name" value="Single-stranded right-handed beta-helix, Pectin lyase-like"/>
    <property type="match status" value="1"/>
</dbReference>
<dbReference type="GO" id="GO:0016837">
    <property type="term" value="F:carbon-oxygen lyase activity, acting on polysaccharides"/>
    <property type="evidence" value="ECO:0007669"/>
    <property type="project" value="TreeGrafter"/>
</dbReference>
<comment type="subcellular location">
    <subcellularLocation>
        <location evidence="1">Secreted</location>
    </subcellularLocation>
</comment>
<dbReference type="KEGG" id="saga:M5M_08810"/>